<organism evidence="1 2">
    <name type="scientific">Pseudochryseolinea flava</name>
    <dbReference type="NCBI Taxonomy" id="2059302"/>
    <lineage>
        <taxon>Bacteria</taxon>
        <taxon>Pseudomonadati</taxon>
        <taxon>Bacteroidota</taxon>
        <taxon>Cytophagia</taxon>
        <taxon>Cytophagales</taxon>
        <taxon>Fulvivirgaceae</taxon>
        <taxon>Pseudochryseolinea</taxon>
    </lineage>
</organism>
<sequence>MEIGEEELKSDASLNLNFDPVLEQSNWQSSNGQRKTCISEGANTKGIRTKGSQLTDHCDVNINSL</sequence>
<evidence type="ECO:0000313" key="2">
    <source>
        <dbReference type="Proteomes" id="UP000251889"/>
    </source>
</evidence>
<comment type="caution">
    <text evidence="1">The sequence shown here is derived from an EMBL/GenBank/DDBJ whole genome shotgun (WGS) entry which is preliminary data.</text>
</comment>
<reference evidence="1 2" key="1">
    <citation type="submission" date="2018-06" db="EMBL/GenBank/DDBJ databases">
        <title>Chryseolinea flavus sp. nov., a member of the phylum Bacteroidetes isolated from soil.</title>
        <authorList>
            <person name="Li Y."/>
            <person name="Wang J."/>
        </authorList>
    </citation>
    <scope>NUCLEOTIDE SEQUENCE [LARGE SCALE GENOMIC DNA]</scope>
    <source>
        <strain evidence="1 2">SDU1-6</strain>
    </source>
</reference>
<protein>
    <submittedName>
        <fullName evidence="1">Uncharacterized protein</fullName>
    </submittedName>
</protein>
<gene>
    <name evidence="1" type="ORF">DQQ10_12850</name>
</gene>
<dbReference type="Proteomes" id="UP000251889">
    <property type="component" value="Unassembled WGS sequence"/>
</dbReference>
<name>A0A364Y4Z1_9BACT</name>
<dbReference type="EMBL" id="QMFY01000005">
    <property type="protein sequence ID" value="RAW01111.1"/>
    <property type="molecule type" value="Genomic_DNA"/>
</dbReference>
<proteinExistence type="predicted"/>
<accession>A0A364Y4Z1</accession>
<keyword evidence="2" id="KW-1185">Reference proteome</keyword>
<evidence type="ECO:0000313" key="1">
    <source>
        <dbReference type="EMBL" id="RAW01111.1"/>
    </source>
</evidence>
<dbReference type="AlphaFoldDB" id="A0A364Y4Z1"/>